<reference evidence="1 2" key="1">
    <citation type="submission" date="2015-10" db="EMBL/GenBank/DDBJ databases">
        <title>Genome analyses suggest a sexual origin of heterokaryosis in a supposedly ancient asexual fungus.</title>
        <authorList>
            <person name="Ropars J."/>
            <person name="Sedzielewska K."/>
            <person name="Noel J."/>
            <person name="Charron P."/>
            <person name="Farinelli L."/>
            <person name="Marton T."/>
            <person name="Kruger M."/>
            <person name="Pelin A."/>
            <person name="Brachmann A."/>
            <person name="Corradi N."/>
        </authorList>
    </citation>
    <scope>NUCLEOTIDE SEQUENCE [LARGE SCALE GENOMIC DNA]</scope>
    <source>
        <strain evidence="1 2">A4</strain>
    </source>
</reference>
<proteinExistence type="predicted"/>
<sequence length="67" mass="8231">MSDRRKTKKYIDLDKYQYYDVTISSIDSEEIDDRIIYMDEIEKRKEVGRITKGSDVYEWCYVNFPLY</sequence>
<name>A0A2I1GIU4_9GLOM</name>
<keyword evidence="2" id="KW-1185">Reference proteome</keyword>
<dbReference type="AlphaFoldDB" id="A0A2I1GIU4"/>
<organism evidence="1 2">
    <name type="scientific">Rhizophagus irregularis</name>
    <dbReference type="NCBI Taxonomy" id="588596"/>
    <lineage>
        <taxon>Eukaryota</taxon>
        <taxon>Fungi</taxon>
        <taxon>Fungi incertae sedis</taxon>
        <taxon>Mucoromycota</taxon>
        <taxon>Glomeromycotina</taxon>
        <taxon>Glomeromycetes</taxon>
        <taxon>Glomerales</taxon>
        <taxon>Glomeraceae</taxon>
        <taxon>Rhizophagus</taxon>
    </lineage>
</organism>
<evidence type="ECO:0000313" key="2">
    <source>
        <dbReference type="Proteomes" id="UP000234323"/>
    </source>
</evidence>
<comment type="caution">
    <text evidence="1">The sequence shown here is derived from an EMBL/GenBank/DDBJ whole genome shotgun (WGS) entry which is preliminary data.</text>
</comment>
<evidence type="ECO:0000313" key="1">
    <source>
        <dbReference type="EMBL" id="PKY46547.1"/>
    </source>
</evidence>
<dbReference type="Proteomes" id="UP000234323">
    <property type="component" value="Unassembled WGS sequence"/>
</dbReference>
<protein>
    <submittedName>
        <fullName evidence="1">Uncharacterized protein</fullName>
    </submittedName>
</protein>
<accession>A0A2I1GIU4</accession>
<dbReference type="EMBL" id="LLXI01000462">
    <property type="protein sequence ID" value="PKY46547.1"/>
    <property type="molecule type" value="Genomic_DNA"/>
</dbReference>
<gene>
    <name evidence="1" type="ORF">RhiirA4_461435</name>
</gene>